<protein>
    <submittedName>
        <fullName evidence="3">Tagatose-bisphosphate aldolase</fullName>
    </submittedName>
</protein>
<feature type="binding site" evidence="2">
    <location>
        <position position="81"/>
    </location>
    <ligand>
        <name>Zn(2+)</name>
        <dbReference type="ChEBI" id="CHEBI:29105"/>
        <label>1</label>
        <note>catalytic</note>
    </ligand>
</feature>
<dbReference type="SUPFAM" id="SSF51569">
    <property type="entry name" value="Aldolase"/>
    <property type="match status" value="1"/>
</dbReference>
<evidence type="ECO:0000313" key="4">
    <source>
        <dbReference type="Proteomes" id="UP000231602"/>
    </source>
</evidence>
<keyword evidence="2" id="KW-0862">Zinc</keyword>
<dbReference type="PANTHER" id="PTHR30304:SF0">
    <property type="entry name" value="D-TAGATOSE-1,6-BISPHOSPHATE ALDOLASE SUBUNIT GATY-RELATED"/>
    <property type="match status" value="1"/>
</dbReference>
<dbReference type="InterPro" id="IPR050246">
    <property type="entry name" value="Class_II_FBP_aldolase"/>
</dbReference>
<feature type="binding site" evidence="2">
    <location>
        <position position="215"/>
    </location>
    <ligand>
        <name>Zn(2+)</name>
        <dbReference type="ChEBI" id="CHEBI:29105"/>
        <label>1</label>
        <note>catalytic</note>
    </ligand>
</feature>
<gene>
    <name evidence="3" type="ORF">COV23_00730</name>
</gene>
<dbReference type="EMBL" id="PCXV01000012">
    <property type="protein sequence ID" value="PIR44275.1"/>
    <property type="molecule type" value="Genomic_DNA"/>
</dbReference>
<feature type="binding site" evidence="2">
    <location>
        <position position="185"/>
    </location>
    <ligand>
        <name>Zn(2+)</name>
        <dbReference type="ChEBI" id="CHEBI:29105"/>
        <label>1</label>
        <note>catalytic</note>
    </ligand>
</feature>
<evidence type="ECO:0000256" key="2">
    <source>
        <dbReference type="PIRSR" id="PIRSR001359-3"/>
    </source>
</evidence>
<dbReference type="AlphaFoldDB" id="A0A2H0REQ2"/>
<dbReference type="GO" id="GO:0008270">
    <property type="term" value="F:zinc ion binding"/>
    <property type="evidence" value="ECO:0007669"/>
    <property type="project" value="InterPro"/>
</dbReference>
<dbReference type="PANTHER" id="PTHR30304">
    <property type="entry name" value="D-TAGATOSE-1,6-BISPHOSPHATE ALDOLASE"/>
    <property type="match status" value="1"/>
</dbReference>
<dbReference type="GO" id="GO:0016832">
    <property type="term" value="F:aldehyde-lyase activity"/>
    <property type="evidence" value="ECO:0007669"/>
    <property type="project" value="InterPro"/>
</dbReference>
<dbReference type="InterPro" id="IPR000771">
    <property type="entry name" value="FBA_II"/>
</dbReference>
<evidence type="ECO:0000256" key="1">
    <source>
        <dbReference type="PIRSR" id="PIRSR001359-1"/>
    </source>
</evidence>
<dbReference type="PIRSF" id="PIRSF001359">
    <property type="entry name" value="F_bP_aldolase_II"/>
    <property type="match status" value="1"/>
</dbReference>
<dbReference type="Proteomes" id="UP000231602">
    <property type="component" value="Unassembled WGS sequence"/>
</dbReference>
<comment type="cofactor">
    <cofactor evidence="2">
        <name>Zn(2+)</name>
        <dbReference type="ChEBI" id="CHEBI:29105"/>
    </cofactor>
    <text evidence="2">Binds 2 Zn(2+) ions per subunit. One is catalytic and the other provides a structural contribution.</text>
</comment>
<dbReference type="Pfam" id="PF01116">
    <property type="entry name" value="F_bP_aldolase"/>
    <property type="match status" value="1"/>
</dbReference>
<dbReference type="Gene3D" id="3.20.20.70">
    <property type="entry name" value="Aldolase class I"/>
    <property type="match status" value="1"/>
</dbReference>
<evidence type="ECO:0000313" key="3">
    <source>
        <dbReference type="EMBL" id="PIR44275.1"/>
    </source>
</evidence>
<feature type="binding site" evidence="2">
    <location>
        <position position="134"/>
    </location>
    <ligand>
        <name>Zn(2+)</name>
        <dbReference type="ChEBI" id="CHEBI:29105"/>
        <label>2</label>
    </ligand>
</feature>
<organism evidence="3 4">
    <name type="scientific">Candidatus Wolfebacteria bacterium CG10_big_fil_rev_8_21_14_0_10_31_9</name>
    <dbReference type="NCBI Taxonomy" id="1975070"/>
    <lineage>
        <taxon>Bacteria</taxon>
        <taxon>Candidatus Wolfeibacteriota</taxon>
    </lineage>
</organism>
<proteinExistence type="predicted"/>
<sequence length="290" mass="31879">MKTLKEYILEAEKNKVAIGHFNISDIAGLKGIFESAKVLNLPIIIGASEGEAGFIGYKQIGALIKSLREQYNYPIFLNADHTKSLEKIKEAVEAGFDAVLFDAGKLSFEENIKKTKEVVEYVKSVNPNILVEAELGYLGSGSVILKEISKDVSIKADDLTKPEEAKLFVQETGVDLLAPAVGNIHGMFKNVPNPNLDINRIKEIRQSAGIPLVLHGGSGIKDEDFTSAIEAGVSIIHINTEIRLAWRQGLEKGLKENPEEVTPYKILPCAIDAIKEVVEKRLKLFSKINQ</sequence>
<accession>A0A2H0REQ2</accession>
<dbReference type="GO" id="GO:0005975">
    <property type="term" value="P:carbohydrate metabolic process"/>
    <property type="evidence" value="ECO:0007669"/>
    <property type="project" value="InterPro"/>
</dbReference>
<comment type="caution">
    <text evidence="3">The sequence shown here is derived from an EMBL/GenBank/DDBJ whole genome shotgun (WGS) entry which is preliminary data.</text>
</comment>
<feature type="active site" description="Proton donor" evidence="1">
    <location>
        <position position="80"/>
    </location>
</feature>
<dbReference type="CDD" id="cd00947">
    <property type="entry name" value="TBP_aldolase_IIB"/>
    <property type="match status" value="1"/>
</dbReference>
<dbReference type="NCBIfam" id="TIGR00167">
    <property type="entry name" value="cbbA"/>
    <property type="match status" value="1"/>
</dbReference>
<reference evidence="3 4" key="1">
    <citation type="submission" date="2017-09" db="EMBL/GenBank/DDBJ databases">
        <title>Depth-based differentiation of microbial function through sediment-hosted aquifers and enrichment of novel symbionts in the deep terrestrial subsurface.</title>
        <authorList>
            <person name="Probst A.J."/>
            <person name="Ladd B."/>
            <person name="Jarett J.K."/>
            <person name="Geller-Mcgrath D.E."/>
            <person name="Sieber C.M."/>
            <person name="Emerson J.B."/>
            <person name="Anantharaman K."/>
            <person name="Thomas B.C."/>
            <person name="Malmstrom R."/>
            <person name="Stieglmeier M."/>
            <person name="Klingl A."/>
            <person name="Woyke T."/>
            <person name="Ryan C.M."/>
            <person name="Banfield J.F."/>
        </authorList>
    </citation>
    <scope>NUCLEOTIDE SEQUENCE [LARGE SCALE GENOMIC DNA]</scope>
    <source>
        <strain evidence="3">CG10_big_fil_rev_8_21_14_0_10_31_9</strain>
    </source>
</reference>
<name>A0A2H0REQ2_9BACT</name>
<keyword evidence="2" id="KW-0479">Metal-binding</keyword>
<feature type="binding site" evidence="2">
    <location>
        <position position="102"/>
    </location>
    <ligand>
        <name>Zn(2+)</name>
        <dbReference type="ChEBI" id="CHEBI:29105"/>
        <label>2</label>
    </ligand>
</feature>
<dbReference type="InterPro" id="IPR013785">
    <property type="entry name" value="Aldolase_TIM"/>
</dbReference>